<dbReference type="Gene3D" id="3.90.1200.10">
    <property type="match status" value="1"/>
</dbReference>
<feature type="region of interest" description="Disordered" evidence="1">
    <location>
        <begin position="36"/>
        <end position="63"/>
    </location>
</feature>
<dbReference type="RefSeq" id="WP_378072718.1">
    <property type="nucleotide sequence ID" value="NZ_JBHSBL010000029.1"/>
</dbReference>
<feature type="domain" description="Aminoglycoside phosphotransferase" evidence="2">
    <location>
        <begin position="171"/>
        <end position="216"/>
    </location>
</feature>
<evidence type="ECO:0000313" key="4">
    <source>
        <dbReference type="Proteomes" id="UP001595867"/>
    </source>
</evidence>
<keyword evidence="4" id="KW-1185">Reference proteome</keyword>
<evidence type="ECO:0000256" key="1">
    <source>
        <dbReference type="SAM" id="MobiDB-lite"/>
    </source>
</evidence>
<name>A0ABV8J6R4_9ACTN</name>
<accession>A0ABV8J6R4</accession>
<evidence type="ECO:0000259" key="2">
    <source>
        <dbReference type="Pfam" id="PF01636"/>
    </source>
</evidence>
<protein>
    <submittedName>
        <fullName evidence="3">Phosphotransferase</fullName>
    </submittedName>
</protein>
<dbReference type="Pfam" id="PF01636">
    <property type="entry name" value="APH"/>
    <property type="match status" value="1"/>
</dbReference>
<proteinExistence type="predicted"/>
<dbReference type="InterPro" id="IPR002575">
    <property type="entry name" value="Aminoglycoside_PTrfase"/>
</dbReference>
<organism evidence="3 4">
    <name type="scientific">Actinoplanes subglobosus</name>
    <dbReference type="NCBI Taxonomy" id="1547892"/>
    <lineage>
        <taxon>Bacteria</taxon>
        <taxon>Bacillati</taxon>
        <taxon>Actinomycetota</taxon>
        <taxon>Actinomycetes</taxon>
        <taxon>Micromonosporales</taxon>
        <taxon>Micromonosporaceae</taxon>
        <taxon>Actinoplanes</taxon>
    </lineage>
</organism>
<reference evidence="4" key="1">
    <citation type="journal article" date="2019" name="Int. J. Syst. Evol. Microbiol.">
        <title>The Global Catalogue of Microorganisms (GCM) 10K type strain sequencing project: providing services to taxonomists for standard genome sequencing and annotation.</title>
        <authorList>
            <consortium name="The Broad Institute Genomics Platform"/>
            <consortium name="The Broad Institute Genome Sequencing Center for Infectious Disease"/>
            <person name="Wu L."/>
            <person name="Ma J."/>
        </authorList>
    </citation>
    <scope>NUCLEOTIDE SEQUENCE [LARGE SCALE GENOMIC DNA]</scope>
    <source>
        <strain evidence="4">TBRC 5832</strain>
    </source>
</reference>
<sequence length="305" mass="33489">MRWPEKQARCCWNSSSTSQRIAGLHTPARPLCGSAEPASHAAVTPRQDGLVTEQRLPGGNDGGAVRIGDTVRRVPGPWTPAVHDLLRHLHDAGFDRVPQAMGFDEQGREVLSFLPGTVVGSARPWPGWVHGDDALRQVAHWLRDFHTAAAGFVPPADAIWRSGTQWRPGLIIGHNDAAPYNAVWTGERLVGFFDWDFAGPVTVEWDLAFTAFAWVPLHARHVVTAEGFTAFAERPRRLRLFLDSYGWDGSVAEFIDIVRQRVHASAEGIRRAANAGDPSFVRMMANGVHANLETAVTELAEFTVA</sequence>
<evidence type="ECO:0000313" key="3">
    <source>
        <dbReference type="EMBL" id="MFC4071841.1"/>
    </source>
</evidence>
<dbReference type="Proteomes" id="UP001595867">
    <property type="component" value="Unassembled WGS sequence"/>
</dbReference>
<dbReference type="SUPFAM" id="SSF56112">
    <property type="entry name" value="Protein kinase-like (PK-like)"/>
    <property type="match status" value="1"/>
</dbReference>
<dbReference type="InterPro" id="IPR011009">
    <property type="entry name" value="Kinase-like_dom_sf"/>
</dbReference>
<gene>
    <name evidence="3" type="ORF">ACFO0C_43470</name>
</gene>
<dbReference type="EMBL" id="JBHSBL010000029">
    <property type="protein sequence ID" value="MFC4071841.1"/>
    <property type="molecule type" value="Genomic_DNA"/>
</dbReference>
<comment type="caution">
    <text evidence="3">The sequence shown here is derived from an EMBL/GenBank/DDBJ whole genome shotgun (WGS) entry which is preliminary data.</text>
</comment>